<protein>
    <submittedName>
        <fullName evidence="1">Uncharacterized protein</fullName>
    </submittedName>
</protein>
<reference evidence="1" key="2">
    <citation type="journal article" date="2015" name="Data Brief">
        <title>Shoot transcriptome of the giant reed, Arundo donax.</title>
        <authorList>
            <person name="Barrero R.A."/>
            <person name="Guerrero F.D."/>
            <person name="Moolhuijzen P."/>
            <person name="Goolsby J.A."/>
            <person name="Tidwell J."/>
            <person name="Bellgard S.E."/>
            <person name="Bellgard M.I."/>
        </authorList>
    </citation>
    <scope>NUCLEOTIDE SEQUENCE</scope>
    <source>
        <tissue evidence="1">Shoot tissue taken approximately 20 cm above the soil surface</tissue>
    </source>
</reference>
<accession>A0A0A9BJU1</accession>
<dbReference type="AlphaFoldDB" id="A0A0A9BJU1"/>
<organism evidence="1">
    <name type="scientific">Arundo donax</name>
    <name type="common">Giant reed</name>
    <name type="synonym">Donax arundinaceus</name>
    <dbReference type="NCBI Taxonomy" id="35708"/>
    <lineage>
        <taxon>Eukaryota</taxon>
        <taxon>Viridiplantae</taxon>
        <taxon>Streptophyta</taxon>
        <taxon>Embryophyta</taxon>
        <taxon>Tracheophyta</taxon>
        <taxon>Spermatophyta</taxon>
        <taxon>Magnoliopsida</taxon>
        <taxon>Liliopsida</taxon>
        <taxon>Poales</taxon>
        <taxon>Poaceae</taxon>
        <taxon>PACMAD clade</taxon>
        <taxon>Arundinoideae</taxon>
        <taxon>Arundineae</taxon>
        <taxon>Arundo</taxon>
    </lineage>
</organism>
<dbReference type="EMBL" id="GBRH01236400">
    <property type="protein sequence ID" value="JAD61495.1"/>
    <property type="molecule type" value="Transcribed_RNA"/>
</dbReference>
<proteinExistence type="predicted"/>
<name>A0A0A9BJU1_ARUDO</name>
<evidence type="ECO:0000313" key="1">
    <source>
        <dbReference type="EMBL" id="JAD61495.1"/>
    </source>
</evidence>
<sequence>MFSTSLLQNVVFAVNSDDSTLKIASELVAPWMIIA</sequence>
<reference evidence="1" key="1">
    <citation type="submission" date="2014-09" db="EMBL/GenBank/DDBJ databases">
        <authorList>
            <person name="Magalhaes I.L.F."/>
            <person name="Oliveira U."/>
            <person name="Santos F.R."/>
            <person name="Vidigal T.H.D.A."/>
            <person name="Brescovit A.D."/>
            <person name="Santos A.J."/>
        </authorList>
    </citation>
    <scope>NUCLEOTIDE SEQUENCE</scope>
    <source>
        <tissue evidence="1">Shoot tissue taken approximately 20 cm above the soil surface</tissue>
    </source>
</reference>